<reference evidence="3 4" key="1">
    <citation type="submission" date="2024-02" db="EMBL/GenBank/DDBJ databases">
        <title>De novo assembly and annotation of 12 fungi associated with fruit tree decline syndrome in Ontario, Canada.</title>
        <authorList>
            <person name="Sulman M."/>
            <person name="Ellouze W."/>
            <person name="Ilyukhin E."/>
        </authorList>
    </citation>
    <scope>NUCLEOTIDE SEQUENCE [LARGE SCALE GENOMIC DNA]</scope>
    <source>
        <strain evidence="3 4">M169</strain>
    </source>
</reference>
<dbReference type="Proteomes" id="UP001430848">
    <property type="component" value="Unassembled WGS sequence"/>
</dbReference>
<evidence type="ECO:0000313" key="4">
    <source>
        <dbReference type="Proteomes" id="UP001430848"/>
    </source>
</evidence>
<feature type="compositionally biased region" description="Gly residues" evidence="1">
    <location>
        <begin position="1196"/>
        <end position="1206"/>
    </location>
</feature>
<dbReference type="PANTHER" id="PTHR35204">
    <property type="entry name" value="YALI0A21131P"/>
    <property type="match status" value="1"/>
</dbReference>
<evidence type="ECO:0000259" key="2">
    <source>
        <dbReference type="Pfam" id="PF06985"/>
    </source>
</evidence>
<proteinExistence type="predicted"/>
<name>A0ABR1P536_DIAER</name>
<evidence type="ECO:0000256" key="1">
    <source>
        <dbReference type="SAM" id="MobiDB-lite"/>
    </source>
</evidence>
<feature type="domain" description="Heterokaryon incompatibility" evidence="2">
    <location>
        <begin position="100"/>
        <end position="223"/>
    </location>
</feature>
<accession>A0ABR1P536</accession>
<gene>
    <name evidence="3" type="ORF">SLS63_007665</name>
</gene>
<comment type="caution">
    <text evidence="3">The sequence shown here is derived from an EMBL/GenBank/DDBJ whole genome shotgun (WGS) entry which is preliminary data.</text>
</comment>
<dbReference type="EMBL" id="JAKNSF020000043">
    <property type="protein sequence ID" value="KAK7726504.1"/>
    <property type="molecule type" value="Genomic_DNA"/>
</dbReference>
<organism evidence="3 4">
    <name type="scientific">Diaporthe eres</name>
    <name type="common">Phomopsis oblonga</name>
    <dbReference type="NCBI Taxonomy" id="83184"/>
    <lineage>
        <taxon>Eukaryota</taxon>
        <taxon>Fungi</taxon>
        <taxon>Dikarya</taxon>
        <taxon>Ascomycota</taxon>
        <taxon>Pezizomycotina</taxon>
        <taxon>Sordariomycetes</taxon>
        <taxon>Sordariomycetidae</taxon>
        <taxon>Diaporthales</taxon>
        <taxon>Diaporthaceae</taxon>
        <taxon>Diaporthe</taxon>
        <taxon>Diaporthe eres species complex</taxon>
    </lineage>
</organism>
<dbReference type="Pfam" id="PF06985">
    <property type="entry name" value="HET"/>
    <property type="match status" value="1"/>
</dbReference>
<sequence length="1294" mass="144060">MGDPRPDEREQGPQPEAPSGVQNSTSPIPGPVPYRALKGSEIRLLRVAPGAWDDQVSCTIHYVPLDEGPDLFTALRRYRRLCAEGRGYDGFAFSCSSPGGTTYIWADALCINQADNREKEREIPRMREVYTLCSRVCVWLGEDDGCGGDAESKAVLEEIERWVESGSCGAALPRDVFIPPVEDSHPLQGEIESRFGPRVEVFLDVWRKLATRDWFSRVWVIQEAALPVAEPILIVGGYLFAFERLCRIWLVVSDMVLSRDLGADYLAFLRQGALFRSRAYAQDNPIQAEGDTKDEGVIFGRALGAAMLRQGPGAFKATSPHDYLYSMIGLCGGGELLPPSLAPDYQKPFPQVCEEYARCIIKATGSVAILGRQWCDLYADYDTEEKPWVPDFRSPQLPISMQGDVDHSAVSFLGPDERFLKVRGFDVGEITRVYIPLNYKDPDDYEISFSQHLRHYHNFLMEISRERNIHPSDAVTDWLTTIVVGNVQMLREDKEIVNFGLYYEHYLQLEDDDGSSAGILQDSDDAKRFVVLARKAIVDHPIVLCKGGVEARVQSIFSRLSKVRSRPELGDRVVALSGCQHPFLVRPVLTSEGQGYALLSFFPEKLQGEERQSQWTLNFTSPIPHLFASIPSLLHQWSNTIFPNGHALAPVEVPAYTLFHHGLISPAESAPSPPSPEWLAFDLEMAYGIMGSSRDSFLLTYQTTRPVKALYFDGESAALMGLGQMDTQMLQLFGNVSGPPGEGFFGLGQEYMRAHGLCQWFEDAGLGGRGWGFEGVVRMNAGFEMIWCDFSSPSLRLVSRLNVTAPLLAAEDEGKVADGGNDLSQAPVLGSIKQDPASYYPLPPQPTKTERDSEPSHPAAPPNWRHDRGREPFLGVQGWGWFDSATWHYGSTRNGPGRGEVKAKVLSCGVLSYYSPMFTNQSLNRALDERKTLNLTADGLWAGPGEHGNRTKAIKQLARRRRYHHLEGVTPEEASLMRENSERALRSLLGPDNNCSGADWVLMTSEIVQRTTNHLTMVDAKLLSFPSDPRNETAVSGWLFDLRAQIHLFMVGYLEYPPKIGPETWSTQSGLYEEIYSRCKYRYTRLLVPEELQASLPREEDEIRLAVEDVHGTICSVLLTLGFGVEQAWFDHTDGTKERASLHAEALADRAGRWHDNIEELQAWLGWESEYYGCEQTCAWDERCYIPMWPLVHMGGGPGGGPGRRPGNGTRPGRPGRGRGPPDGGPGHGPGDRYPPGGGDKDSPPPPPSRPPHNGTGPGRPGFKMPPRGPWWMGDDTDLWEPKCVNIEYIMGQR</sequence>
<feature type="compositionally biased region" description="Gly residues" evidence="1">
    <location>
        <begin position="1218"/>
        <end position="1229"/>
    </location>
</feature>
<feature type="region of interest" description="Disordered" evidence="1">
    <location>
        <begin position="1196"/>
        <end position="1278"/>
    </location>
</feature>
<feature type="compositionally biased region" description="Basic and acidic residues" evidence="1">
    <location>
        <begin position="1"/>
        <end position="11"/>
    </location>
</feature>
<dbReference type="InterPro" id="IPR010730">
    <property type="entry name" value="HET"/>
</dbReference>
<feature type="region of interest" description="Disordered" evidence="1">
    <location>
        <begin position="834"/>
        <end position="869"/>
    </location>
</feature>
<protein>
    <recommendedName>
        <fullName evidence="2">Heterokaryon incompatibility domain-containing protein</fullName>
    </recommendedName>
</protein>
<dbReference type="InterPro" id="IPR038921">
    <property type="entry name" value="YOR389W-like"/>
</dbReference>
<feature type="region of interest" description="Disordered" evidence="1">
    <location>
        <begin position="1"/>
        <end position="31"/>
    </location>
</feature>
<keyword evidence="4" id="KW-1185">Reference proteome</keyword>
<evidence type="ECO:0000313" key="3">
    <source>
        <dbReference type="EMBL" id="KAK7726504.1"/>
    </source>
</evidence>
<dbReference type="PANTHER" id="PTHR35204:SF1">
    <property type="entry name" value="ENTEROTOXIN"/>
    <property type="match status" value="1"/>
</dbReference>